<comment type="catalytic activity">
    <reaction evidence="12">
        <text>a 2,3-saturated acyl-[ACP] + NADP(+) = a (2E)-enoyl-[ACP] + NADPH + H(+)</text>
        <dbReference type="Rhea" id="RHEA:22564"/>
        <dbReference type="Rhea" id="RHEA-COMP:9925"/>
        <dbReference type="Rhea" id="RHEA-COMP:9926"/>
        <dbReference type="ChEBI" id="CHEBI:15378"/>
        <dbReference type="ChEBI" id="CHEBI:57783"/>
        <dbReference type="ChEBI" id="CHEBI:58349"/>
        <dbReference type="ChEBI" id="CHEBI:78784"/>
        <dbReference type="ChEBI" id="CHEBI:78785"/>
        <dbReference type="EC" id="1.3.1.104"/>
    </reaction>
</comment>
<keyword evidence="4" id="KW-0276">Fatty acid metabolism</keyword>
<keyword evidence="3" id="KW-0444">Lipid biosynthesis</keyword>
<protein>
    <recommendedName>
        <fullName evidence="11">enoyl-[acyl-carrier-protein] reductase</fullName>
        <ecNumber evidence="11">1.3.1.104</ecNumber>
    </recommendedName>
</protein>
<evidence type="ECO:0000259" key="13">
    <source>
        <dbReference type="SMART" id="SM00829"/>
    </source>
</evidence>
<keyword evidence="10" id="KW-0275">Fatty acid biosynthesis</keyword>
<proteinExistence type="inferred from homology"/>
<accession>A0A7S2ZG88</accession>
<evidence type="ECO:0000256" key="3">
    <source>
        <dbReference type="ARBA" id="ARBA00022516"/>
    </source>
</evidence>
<evidence type="ECO:0000256" key="5">
    <source>
        <dbReference type="ARBA" id="ARBA00022857"/>
    </source>
</evidence>
<dbReference type="InterPro" id="IPR020843">
    <property type="entry name" value="ER"/>
</dbReference>
<evidence type="ECO:0000313" key="17">
    <source>
        <dbReference type="EMBL" id="CAE0039241.1"/>
    </source>
</evidence>
<keyword evidence="6" id="KW-0809">Transit peptide</keyword>
<evidence type="ECO:0000256" key="7">
    <source>
        <dbReference type="ARBA" id="ARBA00023002"/>
    </source>
</evidence>
<keyword evidence="7" id="KW-0560">Oxidoreductase</keyword>
<evidence type="ECO:0000256" key="8">
    <source>
        <dbReference type="ARBA" id="ARBA00023098"/>
    </source>
</evidence>
<evidence type="ECO:0000256" key="11">
    <source>
        <dbReference type="ARBA" id="ARBA00038963"/>
    </source>
</evidence>
<evidence type="ECO:0000313" key="15">
    <source>
        <dbReference type="EMBL" id="CAE0039236.1"/>
    </source>
</evidence>
<dbReference type="PANTHER" id="PTHR43981:SF2">
    <property type="entry name" value="ENOYL-[ACYL-CARRIER-PROTEIN] REDUCTASE, MITOCHONDRIAL"/>
    <property type="match status" value="1"/>
</dbReference>
<comment type="similarity">
    <text evidence="2">Belongs to the zinc-containing alcohol dehydrogenase family. Quinone oxidoreductase subfamily.</text>
</comment>
<dbReference type="EMBL" id="HBHW01009508">
    <property type="protein sequence ID" value="CAE0039240.1"/>
    <property type="molecule type" value="Transcribed_RNA"/>
</dbReference>
<evidence type="ECO:0000313" key="18">
    <source>
        <dbReference type="EMBL" id="CAE0039246.1"/>
    </source>
</evidence>
<dbReference type="SUPFAM" id="SSF50129">
    <property type="entry name" value="GroES-like"/>
    <property type="match status" value="1"/>
</dbReference>
<comment type="subcellular location">
    <subcellularLocation>
        <location evidence="1">Mitochondrion</location>
    </subcellularLocation>
</comment>
<evidence type="ECO:0000256" key="1">
    <source>
        <dbReference type="ARBA" id="ARBA00004173"/>
    </source>
</evidence>
<dbReference type="EMBL" id="HBHW01009510">
    <property type="protein sequence ID" value="CAE0039241.1"/>
    <property type="molecule type" value="Transcribed_RNA"/>
</dbReference>
<dbReference type="AlphaFoldDB" id="A0A7S2ZG88"/>
<dbReference type="InterPro" id="IPR011032">
    <property type="entry name" value="GroES-like_sf"/>
</dbReference>
<keyword evidence="8" id="KW-0443">Lipid metabolism</keyword>
<keyword evidence="9" id="KW-0496">Mitochondrion</keyword>
<dbReference type="SMART" id="SM00829">
    <property type="entry name" value="PKS_ER"/>
    <property type="match status" value="1"/>
</dbReference>
<reference evidence="16" key="1">
    <citation type="submission" date="2021-01" db="EMBL/GenBank/DDBJ databases">
        <authorList>
            <person name="Corre E."/>
            <person name="Pelletier E."/>
            <person name="Niang G."/>
            <person name="Scheremetjew M."/>
            <person name="Finn R."/>
            <person name="Kale V."/>
            <person name="Holt S."/>
            <person name="Cochrane G."/>
            <person name="Meng A."/>
            <person name="Brown T."/>
            <person name="Cohen L."/>
        </authorList>
    </citation>
    <scope>NUCLEOTIDE SEQUENCE</scope>
    <source>
        <strain evidence="16">CCMP 769</strain>
    </source>
</reference>
<dbReference type="EMBL" id="HBHW01009515">
    <property type="protein sequence ID" value="CAE0039246.1"/>
    <property type="molecule type" value="Transcribed_RNA"/>
</dbReference>
<dbReference type="EMBL" id="HBHW01009504">
    <property type="protein sequence ID" value="CAE0039236.1"/>
    <property type="molecule type" value="Transcribed_RNA"/>
</dbReference>
<dbReference type="EMBL" id="HBHW01009502">
    <property type="protein sequence ID" value="CAE0039234.1"/>
    <property type="molecule type" value="Transcribed_RNA"/>
</dbReference>
<keyword evidence="5" id="KW-0521">NADP</keyword>
<dbReference type="PANTHER" id="PTHR43981">
    <property type="entry name" value="ENOYL-[ACYL-CARRIER-PROTEIN] REDUCTASE, MITOCHONDRIAL"/>
    <property type="match status" value="1"/>
</dbReference>
<dbReference type="GO" id="GO:0006633">
    <property type="term" value="P:fatty acid biosynthetic process"/>
    <property type="evidence" value="ECO:0007669"/>
    <property type="project" value="UniProtKB-KW"/>
</dbReference>
<name>A0A7S2ZG88_9RHOD</name>
<dbReference type="Gene3D" id="3.90.180.10">
    <property type="entry name" value="Medium-chain alcohol dehydrogenases, catalytic domain"/>
    <property type="match status" value="1"/>
</dbReference>
<dbReference type="InterPro" id="IPR036291">
    <property type="entry name" value="NAD(P)-bd_dom_sf"/>
</dbReference>
<dbReference type="Gene3D" id="3.40.50.720">
    <property type="entry name" value="NAD(P)-binding Rossmann-like Domain"/>
    <property type="match status" value="1"/>
</dbReference>
<evidence type="ECO:0000313" key="16">
    <source>
        <dbReference type="EMBL" id="CAE0039240.1"/>
    </source>
</evidence>
<evidence type="ECO:0000256" key="2">
    <source>
        <dbReference type="ARBA" id="ARBA00010371"/>
    </source>
</evidence>
<evidence type="ECO:0000256" key="9">
    <source>
        <dbReference type="ARBA" id="ARBA00023128"/>
    </source>
</evidence>
<dbReference type="EC" id="1.3.1.104" evidence="11"/>
<evidence type="ECO:0000256" key="12">
    <source>
        <dbReference type="ARBA" id="ARBA00048843"/>
    </source>
</evidence>
<evidence type="ECO:0000313" key="14">
    <source>
        <dbReference type="EMBL" id="CAE0039234.1"/>
    </source>
</evidence>
<evidence type="ECO:0000256" key="10">
    <source>
        <dbReference type="ARBA" id="ARBA00023160"/>
    </source>
</evidence>
<dbReference type="GO" id="GO:0141148">
    <property type="term" value="F:enoyl-[acyl-carrier-protein] reductase (NADPH) activity"/>
    <property type="evidence" value="ECO:0007669"/>
    <property type="project" value="UniProtKB-EC"/>
</dbReference>
<organism evidence="16">
    <name type="scientific">Rhodosorus marinus</name>
    <dbReference type="NCBI Taxonomy" id="101924"/>
    <lineage>
        <taxon>Eukaryota</taxon>
        <taxon>Rhodophyta</taxon>
        <taxon>Stylonematophyceae</taxon>
        <taxon>Stylonematales</taxon>
        <taxon>Stylonemataceae</taxon>
        <taxon>Rhodosorus</taxon>
    </lineage>
</organism>
<gene>
    <name evidence="14" type="ORF">RMAR00112_LOCUS7193</name>
    <name evidence="15" type="ORF">RMAR00112_LOCUS7195</name>
    <name evidence="16" type="ORF">RMAR00112_LOCUS7199</name>
    <name evidence="17" type="ORF">RMAR00112_LOCUS7200</name>
    <name evidence="18" type="ORF">RMAR00112_LOCUS7205</name>
</gene>
<dbReference type="SUPFAM" id="SSF51735">
    <property type="entry name" value="NAD(P)-binding Rossmann-fold domains"/>
    <property type="match status" value="1"/>
</dbReference>
<evidence type="ECO:0000256" key="4">
    <source>
        <dbReference type="ARBA" id="ARBA00022832"/>
    </source>
</evidence>
<dbReference type="InterPro" id="IPR051034">
    <property type="entry name" value="Mito_Enoyl-ACP_Reductase"/>
</dbReference>
<dbReference type="GO" id="GO:0005739">
    <property type="term" value="C:mitochondrion"/>
    <property type="evidence" value="ECO:0007669"/>
    <property type="project" value="UniProtKB-SubCell"/>
</dbReference>
<feature type="domain" description="Enoyl reductase (ER)" evidence="13">
    <location>
        <begin position="9"/>
        <end position="311"/>
    </location>
</feature>
<evidence type="ECO:0000256" key="6">
    <source>
        <dbReference type="ARBA" id="ARBA00022946"/>
    </source>
</evidence>
<sequence length="314" mass="32570">MAARLIGRRSLSSLAIASSKEGFKATKLKIPEKLAASEVLVSFQACGESPYDKVADGGVVGSSGVALVKKLGAGVKNLKEGDRVIPIKPGLGTWREEGVVASTDVAAIPESLKTEHAATLWSGPFTAHRILTDYKPKNAIIINGAETAAGQSLVQMASVKDVKSICIVSAGLPAFAPVVEGLKYLGAEIVVDEDFPTASLEALIQDIGKVGLAVNISGAKSGKFMAKVVGGEKNIVTVEGQATGASLGSAFSLTKWMSKASAADKEKMIKDIADMHASGELMTLSRTVPLSRLPAALDSIERMPLRTIIGVAGM</sequence>